<feature type="compositionally biased region" description="Basic and acidic residues" evidence="3">
    <location>
        <begin position="684"/>
        <end position="708"/>
    </location>
</feature>
<feature type="coiled-coil region" evidence="2">
    <location>
        <begin position="880"/>
        <end position="907"/>
    </location>
</feature>
<dbReference type="Pfam" id="PF23464">
    <property type="entry name" value="WWE_3"/>
    <property type="match status" value="1"/>
</dbReference>
<dbReference type="PROSITE" id="PS51043">
    <property type="entry name" value="DDHD"/>
    <property type="match status" value="1"/>
</dbReference>
<dbReference type="PANTHER" id="PTHR23509">
    <property type="entry name" value="PA-PL1 PHOSPHOLIPASE FAMILY"/>
    <property type="match status" value="1"/>
</dbReference>
<dbReference type="GO" id="GO:0004620">
    <property type="term" value="F:phospholipase activity"/>
    <property type="evidence" value="ECO:0007669"/>
    <property type="project" value="TreeGrafter"/>
</dbReference>
<feature type="compositionally biased region" description="Polar residues" evidence="3">
    <location>
        <begin position="1005"/>
        <end position="1019"/>
    </location>
</feature>
<name>A0A6F9DBH0_9ASCI</name>
<feature type="compositionally biased region" description="Low complexity" evidence="3">
    <location>
        <begin position="196"/>
        <end position="208"/>
    </location>
</feature>
<dbReference type="Gene3D" id="1.10.150.50">
    <property type="entry name" value="Transcription Factor, Ets-1"/>
    <property type="match status" value="1"/>
</dbReference>
<dbReference type="SMART" id="SM00454">
    <property type="entry name" value="SAM"/>
    <property type="match status" value="1"/>
</dbReference>
<sequence length="1019" mass="113180">MSNENKQPANPLFSSSNLNFAPNALFMPVQEQNSAILSAETDPAEEASFIGQTPNFSQQQQPQNVATFTMFSQKSEGYQDPFSSLSGPSISTSAMMQPATISSDQQEPQLVVPPKSPVSLSESPSDSYTSTPSYGAVPQTTPMQPPVFDSSAPPSNPYARSATSGHKPRPMFPSNSQFYQSPPMQPSTYNAPPPVQSQSMPPIASSSSGNYQPTTSPVTPPSFENLASSPVAPPPPSATALYQNVSTHWFFCKKLSDNNLVWCPFSYLDSNMLETAHNSGNLSLEQTVSTDGGRFDVSVNNRERNSVYWDEEPSTVRRATWFCKSDTENRYSPYEENVAERLEVEYRNVVTKGLWHKRIELDNGEVVVVHSPQLIVHFQPVASKDEFGSVFETQMHSKVVKRGISGTEFEKEIPESESGTPDHVVFLCHGIGPVCDLRSRSVVECVDDFRTIHLNLLQSHFKRGLESKKAHRIEFLPIHWHRALHGDATGVDRNVRNLTLPSISRLRHFTNETLLDILFYSSPVYCQTIADTIGNEINSLYRLFLSRNPSFEGDVSLAGHSLGSLILFDLLCHQSTNSEQTPAEAEKQDSSANGLHVDAASVDLSVSSDQTGNGLKTSSSSHSLSDAPEETLEELLNRLNLGNFLGNFEAEQIDMDALLMCTDADLKDIGLPMGPRKKMQGYLRDQREKEARKREMEEQKQKEAELKQQQEAAAALALAETKISAPEMEHVDSIGSFFSGATNVHVDFQQFDVGTGQPVVRYPQLDFHPKNLFALGSPIGVFLSVRGVSELGEEFSLPTCPGFLNIFHPFDPVAYRVEPLVNPEIQLKPVLVPHYKGRKRMHLELKESLSRMGQELKQSIMRSVKLAVGGMQRFAQSHWTQTQKNTEAEVEEEVKNMTEQILQDEQDKAVDTEDASSITSEVRHADLGRLNGGKRIDYVLQERPLESFNDYLFAFQSHLCYWNNEDTVLLVMKELYGMMGVLSDSQLEKQKAASSPALAPPPPAQYTNQGPPMTNISLN</sequence>
<dbReference type="EMBL" id="LR784403">
    <property type="protein sequence ID" value="CAB3236628.1"/>
    <property type="molecule type" value="mRNA"/>
</dbReference>
<evidence type="ECO:0000256" key="2">
    <source>
        <dbReference type="SAM" id="Coils"/>
    </source>
</evidence>
<dbReference type="Pfam" id="PF00536">
    <property type="entry name" value="SAM_1"/>
    <property type="match status" value="1"/>
</dbReference>
<feature type="region of interest" description="Disordered" evidence="3">
    <location>
        <begin position="608"/>
        <end position="629"/>
    </location>
</feature>
<feature type="domain" description="DDHD" evidence="4">
    <location>
        <begin position="765"/>
        <end position="977"/>
    </location>
</feature>
<dbReference type="GO" id="GO:0046872">
    <property type="term" value="F:metal ion binding"/>
    <property type="evidence" value="ECO:0007669"/>
    <property type="project" value="InterPro"/>
</dbReference>
<feature type="region of interest" description="Disordered" evidence="3">
    <location>
        <begin position="677"/>
        <end position="708"/>
    </location>
</feature>
<dbReference type="Pfam" id="PF02825">
    <property type="entry name" value="WWE"/>
    <property type="match status" value="1"/>
</dbReference>
<feature type="region of interest" description="Disordered" evidence="3">
    <location>
        <begin position="100"/>
        <end position="235"/>
    </location>
</feature>
<dbReference type="PANTHER" id="PTHR23509:SF10">
    <property type="entry name" value="LD21067P"/>
    <property type="match status" value="1"/>
</dbReference>
<gene>
    <name evidence="5" type="primary">Ddhd2</name>
</gene>
<evidence type="ECO:0000256" key="1">
    <source>
        <dbReference type="ARBA" id="ARBA00038464"/>
    </source>
</evidence>
<feature type="compositionally biased region" description="Polar residues" evidence="3">
    <location>
        <begin position="173"/>
        <end position="190"/>
    </location>
</feature>
<evidence type="ECO:0000256" key="3">
    <source>
        <dbReference type="SAM" id="MobiDB-lite"/>
    </source>
</evidence>
<dbReference type="InterPro" id="IPR004170">
    <property type="entry name" value="WWE_dom"/>
</dbReference>
<dbReference type="AlphaFoldDB" id="A0A6F9DBH0"/>
<accession>A0A6F9DBH0</accession>
<evidence type="ECO:0000313" key="5">
    <source>
        <dbReference type="EMBL" id="CAB3236628.1"/>
    </source>
</evidence>
<organism evidence="5">
    <name type="scientific">Phallusia mammillata</name>
    <dbReference type="NCBI Taxonomy" id="59560"/>
    <lineage>
        <taxon>Eukaryota</taxon>
        <taxon>Metazoa</taxon>
        <taxon>Chordata</taxon>
        <taxon>Tunicata</taxon>
        <taxon>Ascidiacea</taxon>
        <taxon>Phlebobranchia</taxon>
        <taxon>Ascidiidae</taxon>
        <taxon>Phallusia</taxon>
    </lineage>
</organism>
<comment type="similarity">
    <text evidence="1">Belongs to the PA-PLA1 family.</text>
</comment>
<protein>
    <submittedName>
        <fullName evidence="5">Phospholipase DDHD2</fullName>
    </submittedName>
</protein>
<dbReference type="InterPro" id="IPR004177">
    <property type="entry name" value="DDHD_dom"/>
</dbReference>
<dbReference type="GO" id="GO:0030134">
    <property type="term" value="C:COPII-coated ER to Golgi transport vesicle"/>
    <property type="evidence" value="ECO:0007669"/>
    <property type="project" value="TreeGrafter"/>
</dbReference>
<dbReference type="InterPro" id="IPR058055">
    <property type="entry name" value="PA-PLA1"/>
</dbReference>
<reference evidence="5" key="1">
    <citation type="submission" date="2020-04" db="EMBL/GenBank/DDBJ databases">
        <authorList>
            <person name="Neveu A P."/>
        </authorList>
    </citation>
    <scope>NUCLEOTIDE SEQUENCE</scope>
    <source>
        <tissue evidence="5">Whole embryo</tissue>
    </source>
</reference>
<proteinExistence type="evidence at transcript level"/>
<dbReference type="Pfam" id="PF02862">
    <property type="entry name" value="DDHD"/>
    <property type="match status" value="1"/>
</dbReference>
<dbReference type="SUPFAM" id="SSF47769">
    <property type="entry name" value="SAM/Pointed domain"/>
    <property type="match status" value="1"/>
</dbReference>
<dbReference type="InterPro" id="IPR001660">
    <property type="entry name" value="SAM"/>
</dbReference>
<feature type="region of interest" description="Disordered" evidence="3">
    <location>
        <begin position="990"/>
        <end position="1019"/>
    </location>
</feature>
<keyword evidence="2" id="KW-0175">Coiled coil</keyword>
<dbReference type="InterPro" id="IPR057825">
    <property type="entry name" value="WWE_SEC23-DDH2"/>
</dbReference>
<dbReference type="InterPro" id="IPR013761">
    <property type="entry name" value="SAM/pointed_sf"/>
</dbReference>
<dbReference type="SMART" id="SM01127">
    <property type="entry name" value="DDHD"/>
    <property type="match status" value="1"/>
</dbReference>
<evidence type="ECO:0000259" key="4">
    <source>
        <dbReference type="PROSITE" id="PS51043"/>
    </source>
</evidence>
<feature type="compositionally biased region" description="Low complexity" evidence="3">
    <location>
        <begin position="117"/>
        <end position="134"/>
    </location>
</feature>